<gene>
    <name evidence="1" type="ORF">D3868_28020</name>
</gene>
<protein>
    <submittedName>
        <fullName evidence="1">Uncharacterized protein</fullName>
    </submittedName>
</protein>
<name>A0A4D8QPQ0_AZOBR</name>
<dbReference type="Proteomes" id="UP000298774">
    <property type="component" value="Plasmid p3"/>
</dbReference>
<geneLocation type="plasmid" evidence="1 2">
    <name>p3</name>
</geneLocation>
<sequence length="162" mass="19039">MQAWRDANKDYVKAYNAEYRKDHKSTEYVAAWRAKNLDHARVKVAAYQRMRRATDPAYRMKCRLSARLNAMLKDKGGRKAEELLGFTRDQLMRHLERQFTKGMSWEAFSRGEIHIDHIVPVSAFNITSVDDPDFKVCWALTNLRPMWKVDNIKKGGKRLHLL</sequence>
<evidence type="ECO:0000313" key="2">
    <source>
        <dbReference type="Proteomes" id="UP000298774"/>
    </source>
</evidence>
<accession>A0A4D8QPQ0</accession>
<keyword evidence="1" id="KW-0614">Plasmid</keyword>
<dbReference type="AlphaFoldDB" id="A0A4D8QPQ0"/>
<dbReference type="EMBL" id="CP032342">
    <property type="protein sequence ID" value="QCO12858.1"/>
    <property type="molecule type" value="Genomic_DNA"/>
</dbReference>
<proteinExistence type="predicted"/>
<organism evidence="1 2">
    <name type="scientific">Azospirillum brasilense</name>
    <dbReference type="NCBI Taxonomy" id="192"/>
    <lineage>
        <taxon>Bacteria</taxon>
        <taxon>Pseudomonadati</taxon>
        <taxon>Pseudomonadota</taxon>
        <taxon>Alphaproteobacteria</taxon>
        <taxon>Rhodospirillales</taxon>
        <taxon>Azospirillaceae</taxon>
        <taxon>Azospirillum</taxon>
    </lineage>
</organism>
<evidence type="ECO:0000313" key="1">
    <source>
        <dbReference type="EMBL" id="QCO12858.1"/>
    </source>
</evidence>
<reference evidence="1 2" key="1">
    <citation type="submission" date="2018-09" db="EMBL/GenBank/DDBJ databases">
        <title>Whole genome based analysis of evolution and adaptive divergence in Indian and Brazilian strains of Azospirillum brasilense.</title>
        <authorList>
            <person name="Singh C."/>
            <person name="Tripathi A.K."/>
        </authorList>
    </citation>
    <scope>NUCLEOTIDE SEQUENCE [LARGE SCALE GENOMIC DNA]</scope>
    <source>
        <strain evidence="1 2">MTCC4038</strain>
        <plasmid evidence="1 2">p3</plasmid>
    </source>
</reference>